<dbReference type="Gene3D" id="1.10.1280.10">
    <property type="entry name" value="Di-copper center containing domain from catechol oxidase"/>
    <property type="match status" value="2"/>
</dbReference>
<dbReference type="Pfam" id="PF00264">
    <property type="entry name" value="Tyrosinase"/>
    <property type="match status" value="2"/>
</dbReference>
<accession>A0A835YKM2</accession>
<dbReference type="InterPro" id="IPR002227">
    <property type="entry name" value="Tyrosinase_Cu-bd"/>
</dbReference>
<dbReference type="InterPro" id="IPR050316">
    <property type="entry name" value="Tyrosinase/Hemocyanin"/>
</dbReference>
<gene>
    <name evidence="5" type="ORF">JKP88DRAFT_250260</name>
</gene>
<dbReference type="AlphaFoldDB" id="A0A835YKM2"/>
<proteinExistence type="predicted"/>
<evidence type="ECO:0000313" key="6">
    <source>
        <dbReference type="Proteomes" id="UP000664859"/>
    </source>
</evidence>
<dbReference type="PANTHER" id="PTHR11474:SF76">
    <property type="entry name" value="SHKT DOMAIN-CONTAINING PROTEIN"/>
    <property type="match status" value="1"/>
</dbReference>
<evidence type="ECO:0000259" key="4">
    <source>
        <dbReference type="PROSITE" id="PS00498"/>
    </source>
</evidence>
<dbReference type="SUPFAM" id="SSF48056">
    <property type="entry name" value="Di-copper centre-containing domain"/>
    <property type="match status" value="1"/>
</dbReference>
<dbReference type="PROSITE" id="PS00498">
    <property type="entry name" value="TYROSINASE_2"/>
    <property type="match status" value="1"/>
</dbReference>
<dbReference type="PANTHER" id="PTHR11474">
    <property type="entry name" value="TYROSINASE FAMILY MEMBER"/>
    <property type="match status" value="1"/>
</dbReference>
<keyword evidence="6" id="KW-1185">Reference proteome</keyword>
<evidence type="ECO:0000256" key="1">
    <source>
        <dbReference type="ARBA" id="ARBA00022723"/>
    </source>
</evidence>
<dbReference type="GO" id="GO:0046872">
    <property type="term" value="F:metal ion binding"/>
    <property type="evidence" value="ECO:0007669"/>
    <property type="project" value="UniProtKB-KW"/>
</dbReference>
<dbReference type="InterPro" id="IPR008922">
    <property type="entry name" value="Di-copper_centre_dom_sf"/>
</dbReference>
<protein>
    <recommendedName>
        <fullName evidence="3 4">Tyrosinase copper-binding domain-containing protein</fullName>
    </recommendedName>
</protein>
<comment type="caution">
    <text evidence="5">The sequence shown here is derived from an EMBL/GenBank/DDBJ whole genome shotgun (WGS) entry which is preliminary data.</text>
</comment>
<evidence type="ECO:0000256" key="2">
    <source>
        <dbReference type="ARBA" id="ARBA00023008"/>
    </source>
</evidence>
<feature type="domain" description="Tyrosinase copper-binding" evidence="4">
    <location>
        <begin position="405"/>
        <end position="416"/>
    </location>
</feature>
<evidence type="ECO:0000313" key="5">
    <source>
        <dbReference type="EMBL" id="KAG5175355.1"/>
    </source>
</evidence>
<name>A0A835YKM2_9STRA</name>
<dbReference type="EMBL" id="JAFCMP010000551">
    <property type="protein sequence ID" value="KAG5175355.1"/>
    <property type="molecule type" value="Genomic_DNA"/>
</dbReference>
<dbReference type="PRINTS" id="PR00092">
    <property type="entry name" value="TYROSINASE"/>
</dbReference>
<evidence type="ECO:0000259" key="3">
    <source>
        <dbReference type="PROSITE" id="PS00497"/>
    </source>
</evidence>
<feature type="domain" description="Tyrosinase copper-binding" evidence="3">
    <location>
        <begin position="230"/>
        <end position="248"/>
    </location>
</feature>
<sequence length="696" mass="78991">MRRWFPNVQALPQYERRANERNQLLPLRPKRARGPWLVPGFGSVCAKLAKTVGGIVFNNKKEWEMFVCGPVIEQLAVAQELSGKSVFCLSAQITNLALLKKKEPVSVIWRQFHDARDAIGATLNGAELQCFGQRCQCRRELSRVRAPSVIEGPPQRRREIRDLENDPTCKTLLVRGLQRFQNLPPSSVTSFFQAAAIHGLPYVPFDNVNPIQWEQGEPGQDVALFGGYCHHGTQLFPTWHRPYLMMFEKLEDPVTWLEGKRAMVQMPNPLYAYHFQRIIKRPQLSSSDIPGQVLPPASLVTLRHPKKLDDGQYVSDNQSMDRTYKEELYQLQRDTHQMLSEPNQLYCNFSNMGLQSGKSKVQEGIMKSACLERPHNNMHNYLGAPMGAGDWYFGHMYHPPYSSFDPVFWLHHCNVDRQLALWEALNAETEFKLLKEECHREGTFANRGDAFESGPDSPLYPFRKQGTTPANDVFWTSRDVMLCYTKDRQVTSKLGYIYPEFEGHWTPDELRDKINGLYSNGHGGAFEDTFVFLDLPELNRKLLPAPFNVRLYIKDKENDKTKHYAGTMSMFENPFPAACANCPARQNDYIFQRLEISGALQNAGWTKNDVEDLTFLDLDSNGKPQNLELELTGPGAIVHRQITVTEQAMLPLDLGQWGVSTGSVGGELTLVVRQSAAEFVDGSGLFKSLMADVAVP</sequence>
<organism evidence="5 6">
    <name type="scientific">Tribonema minus</name>
    <dbReference type="NCBI Taxonomy" id="303371"/>
    <lineage>
        <taxon>Eukaryota</taxon>
        <taxon>Sar</taxon>
        <taxon>Stramenopiles</taxon>
        <taxon>Ochrophyta</taxon>
        <taxon>PX clade</taxon>
        <taxon>Xanthophyceae</taxon>
        <taxon>Tribonematales</taxon>
        <taxon>Tribonemataceae</taxon>
        <taxon>Tribonema</taxon>
    </lineage>
</organism>
<dbReference type="OrthoDB" id="16535at2759"/>
<dbReference type="PROSITE" id="PS00497">
    <property type="entry name" value="TYROSINASE_1"/>
    <property type="match status" value="1"/>
</dbReference>
<keyword evidence="2" id="KW-0186">Copper</keyword>
<dbReference type="GO" id="GO:0016491">
    <property type="term" value="F:oxidoreductase activity"/>
    <property type="evidence" value="ECO:0007669"/>
    <property type="project" value="InterPro"/>
</dbReference>
<reference evidence="5" key="1">
    <citation type="submission" date="2021-02" db="EMBL/GenBank/DDBJ databases">
        <title>First Annotated Genome of the Yellow-green Alga Tribonema minus.</title>
        <authorList>
            <person name="Mahan K.M."/>
        </authorList>
    </citation>
    <scope>NUCLEOTIDE SEQUENCE</scope>
    <source>
        <strain evidence="5">UTEX B ZZ1240</strain>
    </source>
</reference>
<dbReference type="Proteomes" id="UP000664859">
    <property type="component" value="Unassembled WGS sequence"/>
</dbReference>
<keyword evidence="1" id="KW-0479">Metal-binding</keyword>